<dbReference type="InterPro" id="IPR045711">
    <property type="entry name" value="GH123-like_N"/>
</dbReference>
<dbReference type="Pfam" id="PF19543">
    <property type="entry name" value="GH123_N"/>
    <property type="match status" value="1"/>
</dbReference>
<keyword evidence="5" id="KW-1185">Reference proteome</keyword>
<feature type="chain" id="PRO_5046065578" description="Glycoside hydrolase 123 C-terminal domain-containing protein" evidence="1">
    <location>
        <begin position="22"/>
        <end position="801"/>
    </location>
</feature>
<dbReference type="InterPro" id="IPR025150">
    <property type="entry name" value="GH123_cat"/>
</dbReference>
<dbReference type="Proteomes" id="UP000676601">
    <property type="component" value="Unassembled WGS sequence"/>
</dbReference>
<sequence>MKRKGMMAVSASMLLAGMQLGTGWWSPAAARAESSPSFAVYVPTNMDKILRDDPVPQQAAPILQMAAARNEYEGGQVIVHAGDQALSRLQVSISELKQEGGSAKIGKDQIELFTEHYIQVTKPTTGAYPAGWYPDALVPLNGTLQVEAGRNQGIYVKVHVPKGLPAGNYTGEIMLHETGNPVRIPISFTVWDFELTDESHAETAFTLWGDQVAAAHGGVEGEAYWSLLDKYYWASVEERLTPSYLPVPTGDVEEFVRRAEPYIKNPKVSAYRLPVYTKTDGSIDVPKIQALVDLLRSKGLLDKAYFYPSMVDEPGPARYPQVVSIAEQLREAAPDVRSFNTTQPVDELTGSVHSWVALVNKYDESFAHQLQASGDHVWWYTSVVPKDPFPTYHTDDDLLGSRLLSWEQKDYGVEGTLYWSTTIFQKWNGQKYVPRDVWTDPIAFPGANGDGYLFYPGYDLGIDGPVPTLRLENLREGAEDYEYLWRLEQLVKQSAASLGLGDEFAAHDVLQPFFDELYTNMRDYPEEPERLLEVRKEVAGLIAQLADDPQGVPLVTVRKPDESSRTFSVYTAKGAQVQIDGEPLEASDTGAGYDKFERTLTLEPGMHEVEIAVTKNGETKTSVRKLQVAESYPYAAPLNEADSEADVSRWTKTGVTLHLTDAFSTSGGQGLQADFSSGVKFPNIRLFGAGTGFATADWSSYGALQFDVRNPNPDRTAVFYVKFHQTNGSSDDTHFVSVPAGQTRTITVPLREVQLDLTQMKGIELWMFQLEQPFRLYFDSFRLTSKTPGGTMVPGSEQGAG</sequence>
<evidence type="ECO:0000256" key="1">
    <source>
        <dbReference type="SAM" id="SignalP"/>
    </source>
</evidence>
<evidence type="ECO:0000259" key="2">
    <source>
        <dbReference type="Pfam" id="PF13320"/>
    </source>
</evidence>
<dbReference type="RefSeq" id="WP_212986080.1">
    <property type="nucleotide sequence ID" value="NZ_BORU01000006.1"/>
</dbReference>
<feature type="signal peptide" evidence="1">
    <location>
        <begin position="1"/>
        <end position="21"/>
    </location>
</feature>
<accession>A0ABQ4LNS2</accession>
<dbReference type="EMBL" id="BORU01000006">
    <property type="protein sequence ID" value="GIO58127.1"/>
    <property type="molecule type" value="Genomic_DNA"/>
</dbReference>
<organism evidence="4 5">
    <name type="scientific">Paenibacillus cineris</name>
    <dbReference type="NCBI Taxonomy" id="237530"/>
    <lineage>
        <taxon>Bacteria</taxon>
        <taxon>Bacillati</taxon>
        <taxon>Bacillota</taxon>
        <taxon>Bacilli</taxon>
        <taxon>Bacillales</taxon>
        <taxon>Paenibacillaceae</taxon>
        <taxon>Paenibacillus</taxon>
    </lineage>
</organism>
<evidence type="ECO:0008006" key="6">
    <source>
        <dbReference type="Google" id="ProtNLM"/>
    </source>
</evidence>
<evidence type="ECO:0000313" key="4">
    <source>
        <dbReference type="EMBL" id="GIO58127.1"/>
    </source>
</evidence>
<feature type="domain" description="Glycoside hydrolase 123 catalytic" evidence="2">
    <location>
        <begin position="288"/>
        <end position="484"/>
    </location>
</feature>
<name>A0ABQ4LNS2_9BACL</name>
<keyword evidence="1" id="KW-0732">Signal</keyword>
<comment type="caution">
    <text evidence="4">The sequence shown here is derived from an EMBL/GenBank/DDBJ whole genome shotgun (WGS) entry which is preliminary data.</text>
</comment>
<protein>
    <recommendedName>
        <fullName evidence="6">Glycoside hydrolase 123 C-terminal domain-containing protein</fullName>
    </recommendedName>
</protein>
<dbReference type="Pfam" id="PF13320">
    <property type="entry name" value="GH123_cat"/>
    <property type="match status" value="1"/>
</dbReference>
<proteinExistence type="predicted"/>
<evidence type="ECO:0000259" key="3">
    <source>
        <dbReference type="Pfam" id="PF19543"/>
    </source>
</evidence>
<feature type="domain" description="Glycoside hydrolase 123-like N-terminal" evidence="3">
    <location>
        <begin position="46"/>
        <end position="202"/>
    </location>
</feature>
<dbReference type="Gene3D" id="2.60.120.430">
    <property type="entry name" value="Galactose-binding lectin"/>
    <property type="match status" value="1"/>
</dbReference>
<evidence type="ECO:0000313" key="5">
    <source>
        <dbReference type="Proteomes" id="UP000676601"/>
    </source>
</evidence>
<gene>
    <name evidence="4" type="ORF">J21TS7_64450</name>
</gene>
<reference evidence="4 5" key="1">
    <citation type="submission" date="2021-03" db="EMBL/GenBank/DDBJ databases">
        <title>Antimicrobial resistance genes in bacteria isolated from Japanese honey, and their potential for conferring macrolide and lincosamide resistance in the American foulbrood pathogen Paenibacillus larvae.</title>
        <authorList>
            <person name="Okamoto M."/>
            <person name="Kumagai M."/>
            <person name="Kanamori H."/>
            <person name="Takamatsu D."/>
        </authorList>
    </citation>
    <scope>NUCLEOTIDE SEQUENCE [LARGE SCALE GENOMIC DNA]</scope>
    <source>
        <strain evidence="4 5">J21TS7</strain>
    </source>
</reference>